<evidence type="ECO:0000256" key="6">
    <source>
        <dbReference type="ARBA" id="ARBA00018045"/>
    </source>
</evidence>
<evidence type="ECO:0000256" key="16">
    <source>
        <dbReference type="SAM" id="MobiDB-lite"/>
    </source>
</evidence>
<feature type="compositionally biased region" description="Low complexity" evidence="16">
    <location>
        <begin position="10"/>
        <end position="20"/>
    </location>
</feature>
<evidence type="ECO:0000313" key="19">
    <source>
        <dbReference type="Proteomes" id="UP000007322"/>
    </source>
</evidence>
<dbReference type="OrthoDB" id="47172at2759"/>
<dbReference type="Pfam" id="PF13418">
    <property type="entry name" value="Beta-prop_TYW4"/>
    <property type="match status" value="1"/>
</dbReference>
<gene>
    <name evidence="18" type="ORF">MYCTH_2136117</name>
</gene>
<dbReference type="FunCoup" id="G2QQF1">
    <property type="interactions" value="94"/>
</dbReference>
<feature type="region of interest" description="Disordered" evidence="16">
    <location>
        <begin position="97"/>
        <end position="129"/>
    </location>
</feature>
<dbReference type="AlphaFoldDB" id="G2QQF1"/>
<dbReference type="OMA" id="FCILEQF"/>
<dbReference type="VEuPathDB" id="FungiDB:MYCTH_2136117"/>
<dbReference type="FunFam" id="2.60.120.650:FF:000043">
    <property type="entry name" value="tRNA wybutosine-synthesizing protein 4"/>
    <property type="match status" value="1"/>
</dbReference>
<proteinExistence type="inferred from homology"/>
<dbReference type="Gene3D" id="6.10.140.1470">
    <property type="match status" value="1"/>
</dbReference>
<evidence type="ECO:0000256" key="15">
    <source>
        <dbReference type="ARBA" id="ARBA00049250"/>
    </source>
</evidence>
<dbReference type="InParanoid" id="G2QQF1"/>
<evidence type="ECO:0000256" key="4">
    <source>
        <dbReference type="ARBA" id="ARBA00012155"/>
    </source>
</evidence>
<dbReference type="GO" id="GO:0030488">
    <property type="term" value="P:tRNA methylation"/>
    <property type="evidence" value="ECO:0007669"/>
    <property type="project" value="TreeGrafter"/>
</dbReference>
<dbReference type="InterPro" id="IPR041667">
    <property type="entry name" value="Cupin_8"/>
</dbReference>
<evidence type="ECO:0000259" key="17">
    <source>
        <dbReference type="PROSITE" id="PS51184"/>
    </source>
</evidence>
<dbReference type="Gene3D" id="3.40.50.150">
    <property type="entry name" value="Vaccinia Virus protein VP39"/>
    <property type="match status" value="1"/>
</dbReference>
<evidence type="ECO:0000256" key="9">
    <source>
        <dbReference type="ARBA" id="ARBA00022691"/>
    </source>
</evidence>
<dbReference type="InterPro" id="IPR006652">
    <property type="entry name" value="Kelch_1"/>
</dbReference>
<feature type="domain" description="JmjC" evidence="17">
    <location>
        <begin position="880"/>
        <end position="1034"/>
    </location>
</feature>
<dbReference type="STRING" id="573729.G2QQF1"/>
<dbReference type="SUPFAM" id="SSF53335">
    <property type="entry name" value="S-adenosyl-L-methionine-dependent methyltransferases"/>
    <property type="match status" value="1"/>
</dbReference>
<dbReference type="Pfam" id="PF04072">
    <property type="entry name" value="LCM"/>
    <property type="match status" value="1"/>
</dbReference>
<evidence type="ECO:0000256" key="13">
    <source>
        <dbReference type="ARBA" id="ARBA00030231"/>
    </source>
</evidence>
<evidence type="ECO:0000256" key="12">
    <source>
        <dbReference type="ARBA" id="ARBA00029750"/>
    </source>
</evidence>
<evidence type="ECO:0000256" key="14">
    <source>
        <dbReference type="ARBA" id="ARBA00030847"/>
    </source>
</evidence>
<dbReference type="EC" id="2.3.1.231" evidence="4"/>
<dbReference type="EC" id="2.1.1.290" evidence="5"/>
<sequence length="1079" mass="118729">MARKRKGTQQDDGAAAGAGQVKSAQAKAQDDQVMATNSSSIVSKRSVEKLYHADEPPFFRYFVPKFQRRAPLINRGYWLRLRAVDVLVRNFLRTLRRPRQQQHQQHGRPEEGGEDEEDEEEEEEREKRKRGRKGVVVNLGCGSDVLPWQCLTRYPEDCAGVKFVDVDFPDLIERKRRTVLGTPELLRAFTGVKEASASIAPIAFESEQYVQIGCDLRDLGTLQKGLEAAVGDLSECDFIFVAEVSITYMEREGADEVIWWASTVGNAEFVLLEQILPDGSQHPFASTMLTHFDKLNTQLKSVSSYPTVADQYERFSSRGWDSVNVRTLWQVWADETFLSRSERLQLDEIEEFDEWEEFALFASHYCLVHAKVGSDAAAIPAPSLPVSAEIPAEPTEMRFNECPGVKGQRRFAAAMWLSPGGSDEQTQLSVLNVLGLGSKSRLQSCDVFRQGGLDGKEPLTFGGGGPTARMCHSLTDLGGNEVLLAGGRGRPCDPLKDCWLFDKETKTWKQTHDLPTPLYRHSVTALGRSGLALLVGGRGEMAFGGCLVYHPEAGWVDCDIVGEKPAAVYGAVLSCSGESSGGVFNGVYAGGLEDSLISDQIMYWEADKPTIKFRPMSITGILGTDAERRLLTRFGATGLQHGDVLVLLGGVARDHLLTRRDEVLLCSVSKGELTVTCQLTVESSGAQGSAPRPLFVGHSAVLLPDGSVVVVGGGATCFSMGTFWNKGVYTIRIPGLGTAEARVSPSLPQWVYEKSIDIAPTQRSLPVPTKNQQSGEPAQITAIPRLKLKSAGDFLEIVREGRPAVLEGLDLGRCVSTWTLEYLVDRVGSDRKVVIHEAATQAMDFTTKNFRYVTTELGDFVRKVKQGERVYLRALSHEKPSERPAMLADDFPALAADFLLPPELSLVEESLFSSVLRLSGPVNMWLHYDVMANVYCQIGGSKRLLLFPPSDVERLSFAPGASSSSVDVFSSLGSPELAHTHPQEAVLSPGEVLFLPPLWLHTATPTSKESIAVNVFFKDLDSVHYAAGRDVYGNRDLAAYEKGRQDIARIANSFKKLPAEAREFYLLRLADELREKARG</sequence>
<keyword evidence="8" id="KW-0808">Transferase</keyword>
<protein>
    <recommendedName>
        <fullName evidence="6">tRNA wybutosine-synthesizing protein 4</fullName>
        <ecNumber evidence="5">2.1.1.290</ecNumber>
        <ecNumber evidence="4">2.3.1.231</ecNumber>
    </recommendedName>
    <alternativeName>
        <fullName evidence="13">Leucine carboxyl methyltransferase 2</fullName>
    </alternativeName>
    <alternativeName>
        <fullName evidence="14">tRNA(Phe) (7-(3-amino-3-(methoxycarbonyl)propyl)wyosine(37)-N)-methoxycarbonyltransferase</fullName>
    </alternativeName>
    <alternativeName>
        <fullName evidence="12">tRNA(Phe) (7-(3-amino-3-carboxypropyl)wyosine(37)-O)-methyltransferase</fullName>
    </alternativeName>
</protein>
<evidence type="ECO:0000256" key="1">
    <source>
        <dbReference type="ARBA" id="ARBA00001806"/>
    </source>
</evidence>
<dbReference type="EMBL" id="CP003008">
    <property type="protein sequence ID" value="AEO61814.1"/>
    <property type="molecule type" value="Genomic_DNA"/>
</dbReference>
<comment type="pathway">
    <text evidence="2">tRNA modification; wybutosine-tRNA(Phe) biosynthesis.</text>
</comment>
<dbReference type="eggNOG" id="KOG2132">
    <property type="taxonomic scope" value="Eukaryota"/>
</dbReference>
<dbReference type="GO" id="GO:0008175">
    <property type="term" value="F:tRNA methyltransferase activity"/>
    <property type="evidence" value="ECO:0007669"/>
    <property type="project" value="TreeGrafter"/>
</dbReference>
<evidence type="ECO:0000256" key="7">
    <source>
        <dbReference type="ARBA" id="ARBA00022603"/>
    </source>
</evidence>
<feature type="compositionally biased region" description="Acidic residues" evidence="16">
    <location>
        <begin position="112"/>
        <end position="124"/>
    </location>
</feature>
<keyword evidence="7" id="KW-0489">Methyltransferase</keyword>
<comment type="catalytic activity">
    <reaction evidence="15">
        <text>7-[(3S)-(3-amino-3-methoxycarbonyl)propyl]wyosine(37) in tRNA(Phe) + S-adenosyl-L-methionine + CO2 = wybutosine(37) in tRNA(Phe) + S-adenosyl-L-homocysteine + 2 H(+)</text>
        <dbReference type="Rhea" id="RHEA:37119"/>
        <dbReference type="Rhea" id="RHEA-COMP:11844"/>
        <dbReference type="Rhea" id="RHEA-COMP:11847"/>
        <dbReference type="ChEBI" id="CHEBI:15378"/>
        <dbReference type="ChEBI" id="CHEBI:16526"/>
        <dbReference type="ChEBI" id="CHEBI:57856"/>
        <dbReference type="ChEBI" id="CHEBI:59789"/>
        <dbReference type="ChEBI" id="CHEBI:73544"/>
        <dbReference type="ChEBI" id="CHEBI:74275"/>
        <dbReference type="EC" id="2.3.1.231"/>
    </reaction>
</comment>
<keyword evidence="10" id="KW-0819">tRNA processing</keyword>
<keyword evidence="19" id="KW-1185">Reference proteome</keyword>
<dbReference type="InterPro" id="IPR015915">
    <property type="entry name" value="Kelch-typ_b-propeller"/>
</dbReference>
<dbReference type="PANTHER" id="PTHR46529:SF1">
    <property type="entry name" value="TRNA WYBUTOSINE-SYNTHESIZING PROTEIN 4"/>
    <property type="match status" value="1"/>
</dbReference>
<dbReference type="KEGG" id="mtm:MYCTH_2136117"/>
<dbReference type="RefSeq" id="XP_003667059.1">
    <property type="nucleotide sequence ID" value="XM_003667011.1"/>
</dbReference>
<dbReference type="GeneID" id="11509454"/>
<dbReference type="PANTHER" id="PTHR46529">
    <property type="entry name" value="TRNA WYBUTOSINE-SYNTHESIZING PROTEIN 4"/>
    <property type="match status" value="1"/>
</dbReference>
<dbReference type="HOGENOM" id="CLU_002761_1_0_1"/>
<accession>G2QQF1</accession>
<comment type="function">
    <text evidence="11">Probable S-adenosyl-L-methionine-dependent methyltransferase that acts as a component of the wybutosine biosynthesis pathway. Wybutosine is a hyper modified guanosine with a tricyclic base found at the 3'-position adjacent to the anticodon of eukaryotic phenylalanine tRNA. May methylate the carboxyl group of leucine residues to form alpha-leucine ester residues.</text>
</comment>
<dbReference type="PROSITE" id="PS51184">
    <property type="entry name" value="JMJC"/>
    <property type="match status" value="1"/>
</dbReference>
<dbReference type="SMART" id="SM00558">
    <property type="entry name" value="JmjC"/>
    <property type="match status" value="1"/>
</dbReference>
<reference evidence="18 19" key="1">
    <citation type="journal article" date="2011" name="Nat. Biotechnol.">
        <title>Comparative genomic analysis of the thermophilic biomass-degrading fungi Myceliophthora thermophila and Thielavia terrestris.</title>
        <authorList>
            <person name="Berka R.M."/>
            <person name="Grigoriev I.V."/>
            <person name="Otillar R."/>
            <person name="Salamov A."/>
            <person name="Grimwood J."/>
            <person name="Reid I."/>
            <person name="Ishmael N."/>
            <person name="John T."/>
            <person name="Darmond C."/>
            <person name="Moisan M.-C."/>
            <person name="Henrissat B."/>
            <person name="Coutinho P.M."/>
            <person name="Lombard V."/>
            <person name="Natvig D.O."/>
            <person name="Lindquist E."/>
            <person name="Schmutz J."/>
            <person name="Lucas S."/>
            <person name="Harris P."/>
            <person name="Powlowski J."/>
            <person name="Bellemare A."/>
            <person name="Taylor D."/>
            <person name="Butler G."/>
            <person name="de Vries R.P."/>
            <person name="Allijn I.E."/>
            <person name="van den Brink J."/>
            <person name="Ushinsky S."/>
            <person name="Storms R."/>
            <person name="Powell A.J."/>
            <person name="Paulsen I.T."/>
            <person name="Elbourne L.D.H."/>
            <person name="Baker S.E."/>
            <person name="Magnuson J."/>
            <person name="LaBoissiere S."/>
            <person name="Clutterbuck A.J."/>
            <person name="Martinez D."/>
            <person name="Wogulis M."/>
            <person name="de Leon A.L."/>
            <person name="Rey M.W."/>
            <person name="Tsang A."/>
        </authorList>
    </citation>
    <scope>NUCLEOTIDE SEQUENCE [LARGE SCALE GENOMIC DNA]</scope>
    <source>
        <strain evidence="19">ATCC 42464 / BCRC 31852 / DSM 1799</strain>
    </source>
</reference>
<evidence type="ECO:0000313" key="18">
    <source>
        <dbReference type="EMBL" id="AEO61814.1"/>
    </source>
</evidence>
<dbReference type="Gene3D" id="2.60.120.650">
    <property type="entry name" value="Cupin"/>
    <property type="match status" value="1"/>
</dbReference>
<dbReference type="GO" id="GO:0031591">
    <property type="term" value="P:wybutosine biosynthetic process"/>
    <property type="evidence" value="ECO:0007669"/>
    <property type="project" value="TreeGrafter"/>
</dbReference>
<dbReference type="InterPro" id="IPR029063">
    <property type="entry name" value="SAM-dependent_MTases_sf"/>
</dbReference>
<keyword evidence="9" id="KW-0949">S-adenosyl-L-methionine</keyword>
<dbReference type="Pfam" id="PF13621">
    <property type="entry name" value="Cupin_8"/>
    <property type="match status" value="1"/>
</dbReference>
<evidence type="ECO:0000256" key="2">
    <source>
        <dbReference type="ARBA" id="ARBA00004797"/>
    </source>
</evidence>
<dbReference type="eggNOG" id="KOG2918">
    <property type="taxonomic scope" value="Eukaryota"/>
</dbReference>
<evidence type="ECO:0000256" key="11">
    <source>
        <dbReference type="ARBA" id="ARBA00025588"/>
    </source>
</evidence>
<dbReference type="InterPro" id="IPR011043">
    <property type="entry name" value="Gal_Oxase/kelch_b-propeller"/>
</dbReference>
<dbReference type="SUPFAM" id="SSF51197">
    <property type="entry name" value="Clavaminate synthase-like"/>
    <property type="match status" value="1"/>
</dbReference>
<dbReference type="UniPathway" id="UPA00375"/>
<dbReference type="InterPro" id="IPR007213">
    <property type="entry name" value="Ppm1/Ppm2/Tcmp"/>
</dbReference>
<organism evidence="18 19">
    <name type="scientific">Thermothelomyces thermophilus (strain ATCC 42464 / BCRC 31852 / DSM 1799)</name>
    <name type="common">Sporotrichum thermophile</name>
    <dbReference type="NCBI Taxonomy" id="573729"/>
    <lineage>
        <taxon>Eukaryota</taxon>
        <taxon>Fungi</taxon>
        <taxon>Dikarya</taxon>
        <taxon>Ascomycota</taxon>
        <taxon>Pezizomycotina</taxon>
        <taxon>Sordariomycetes</taxon>
        <taxon>Sordariomycetidae</taxon>
        <taxon>Sordariales</taxon>
        <taxon>Chaetomiaceae</taxon>
        <taxon>Thermothelomyces</taxon>
    </lineage>
</organism>
<feature type="region of interest" description="Disordered" evidence="16">
    <location>
        <begin position="1"/>
        <end position="39"/>
    </location>
</feature>
<evidence type="ECO:0000256" key="5">
    <source>
        <dbReference type="ARBA" id="ARBA00012779"/>
    </source>
</evidence>
<evidence type="ECO:0000256" key="3">
    <source>
        <dbReference type="ARBA" id="ARBA00010703"/>
    </source>
</evidence>
<dbReference type="SMART" id="SM00612">
    <property type="entry name" value="Kelch"/>
    <property type="match status" value="1"/>
</dbReference>
<dbReference type="Gene3D" id="2.120.10.80">
    <property type="entry name" value="Kelch-type beta propeller"/>
    <property type="match status" value="1"/>
</dbReference>
<dbReference type="InterPro" id="IPR003347">
    <property type="entry name" value="JmjC_dom"/>
</dbReference>
<comment type="catalytic activity">
    <reaction evidence="1">
        <text>7-[(3S)-3-amino-3-carboxypropyl]wyosine(37) in tRNA(Phe) + S-adenosyl-L-methionine = 7-[(3S)-(3-amino-3-methoxycarbonyl)propyl]wyosine(37) in tRNA(Phe) + S-adenosyl-L-homocysteine</text>
        <dbReference type="Rhea" id="RHEA:36903"/>
        <dbReference type="Rhea" id="RHEA-COMP:10379"/>
        <dbReference type="Rhea" id="RHEA-COMP:11844"/>
        <dbReference type="ChEBI" id="CHEBI:57856"/>
        <dbReference type="ChEBI" id="CHEBI:59789"/>
        <dbReference type="ChEBI" id="CHEBI:73543"/>
        <dbReference type="ChEBI" id="CHEBI:74275"/>
        <dbReference type="EC" id="2.1.1.290"/>
    </reaction>
</comment>
<evidence type="ECO:0000256" key="8">
    <source>
        <dbReference type="ARBA" id="ARBA00022679"/>
    </source>
</evidence>
<name>G2QQF1_THET4</name>
<comment type="similarity">
    <text evidence="3">Belongs to the methyltransferase superfamily. LCMT family.</text>
</comment>
<evidence type="ECO:0000256" key="10">
    <source>
        <dbReference type="ARBA" id="ARBA00022694"/>
    </source>
</evidence>
<dbReference type="SUPFAM" id="SSF50965">
    <property type="entry name" value="Galactose oxidase, central domain"/>
    <property type="match status" value="1"/>
</dbReference>
<dbReference type="Proteomes" id="UP000007322">
    <property type="component" value="Chromosome 7"/>
</dbReference>